<feature type="transmembrane region" description="Helical" evidence="2">
    <location>
        <begin position="514"/>
        <end position="538"/>
    </location>
</feature>
<proteinExistence type="predicted"/>
<comment type="caution">
    <text evidence="3">The sequence shown here is derived from an EMBL/GenBank/DDBJ whole genome shotgun (WGS) entry which is preliminary data.</text>
</comment>
<feature type="region of interest" description="Disordered" evidence="1">
    <location>
        <begin position="365"/>
        <end position="388"/>
    </location>
</feature>
<keyword evidence="2" id="KW-1133">Transmembrane helix</keyword>
<keyword evidence="4" id="KW-1185">Reference proteome</keyword>
<dbReference type="Proteomes" id="UP001215598">
    <property type="component" value="Unassembled WGS sequence"/>
</dbReference>
<keyword evidence="2" id="KW-0812">Transmembrane</keyword>
<name>A0AAD7H8H7_9AGAR</name>
<sequence>MFGLTLHQHSCQKVLATLDSIGGVVDAQIQEDRDTLCLLFTGSTGSGKTFAMAQAVRDIARRLKDQRIVTSVCAWGCWPIEEEALSKQKTAGLAPLQEAKGQSQSLEGEHKSIMPLETLIKTLAQEVPKLGPLISPFREFQRAVALSTKSTSSVVFFMAKDDKCHPLLRMIADSSHNFIELPRLFLRQLKSKKKGNQHPWDSASINVKNSTKNDSPSDEEHNDGNSPVGACNQLSTIQIFKDRGLNQKQCHQQWFSEESASGCERGHNGSMIRWYRGMAVSVLAAIKVKNVRLDDILARHADGLEMGTSTTNFLGSNVTATPAAGLLVDTRPEKMKQRHENCTAGHTAMQNADGCKIKQQGLEHAEAATAKKSGEHAQPNIPTVSSHNLDNEALKDPCFRIIKADPTGICSSRKVVIDTDNCVLILAVLQPAEEKNWKKVTEDVSTAVDNAAKEIDLWFKLQPGGPNLLQRQSPAWAALGAAYRSQNGRRIARANKHRSKYMILWFNHELGGHLIMWDLWLIIEFPLGMTIVIPLAIFRHSNVSIQQDEKWFSIMQYTSAGIFPFIDNSFKTNIIRKNLPRVCLQ</sequence>
<organism evidence="3 4">
    <name type="scientific">Mycena metata</name>
    <dbReference type="NCBI Taxonomy" id="1033252"/>
    <lineage>
        <taxon>Eukaryota</taxon>
        <taxon>Fungi</taxon>
        <taxon>Dikarya</taxon>
        <taxon>Basidiomycota</taxon>
        <taxon>Agaricomycotina</taxon>
        <taxon>Agaricomycetes</taxon>
        <taxon>Agaricomycetidae</taxon>
        <taxon>Agaricales</taxon>
        <taxon>Marasmiineae</taxon>
        <taxon>Mycenaceae</taxon>
        <taxon>Mycena</taxon>
    </lineage>
</organism>
<accession>A0AAD7H8H7</accession>
<evidence type="ECO:0000313" key="4">
    <source>
        <dbReference type="Proteomes" id="UP001215598"/>
    </source>
</evidence>
<evidence type="ECO:0000313" key="3">
    <source>
        <dbReference type="EMBL" id="KAJ7715040.1"/>
    </source>
</evidence>
<feature type="region of interest" description="Disordered" evidence="1">
    <location>
        <begin position="195"/>
        <end position="228"/>
    </location>
</feature>
<evidence type="ECO:0000256" key="2">
    <source>
        <dbReference type="SAM" id="Phobius"/>
    </source>
</evidence>
<protein>
    <submittedName>
        <fullName evidence="3">Uncharacterized protein</fullName>
    </submittedName>
</protein>
<keyword evidence="2" id="KW-0472">Membrane</keyword>
<evidence type="ECO:0000256" key="1">
    <source>
        <dbReference type="SAM" id="MobiDB-lite"/>
    </source>
</evidence>
<feature type="compositionally biased region" description="Polar residues" evidence="1">
    <location>
        <begin position="203"/>
        <end position="214"/>
    </location>
</feature>
<reference evidence="3" key="1">
    <citation type="submission" date="2023-03" db="EMBL/GenBank/DDBJ databases">
        <title>Massive genome expansion in bonnet fungi (Mycena s.s.) driven by repeated elements and novel gene families across ecological guilds.</title>
        <authorList>
            <consortium name="Lawrence Berkeley National Laboratory"/>
            <person name="Harder C.B."/>
            <person name="Miyauchi S."/>
            <person name="Viragh M."/>
            <person name="Kuo A."/>
            <person name="Thoen E."/>
            <person name="Andreopoulos B."/>
            <person name="Lu D."/>
            <person name="Skrede I."/>
            <person name="Drula E."/>
            <person name="Henrissat B."/>
            <person name="Morin E."/>
            <person name="Kohler A."/>
            <person name="Barry K."/>
            <person name="LaButti K."/>
            <person name="Morin E."/>
            <person name="Salamov A."/>
            <person name="Lipzen A."/>
            <person name="Mereny Z."/>
            <person name="Hegedus B."/>
            <person name="Baldrian P."/>
            <person name="Stursova M."/>
            <person name="Weitz H."/>
            <person name="Taylor A."/>
            <person name="Grigoriev I.V."/>
            <person name="Nagy L.G."/>
            <person name="Martin F."/>
            <person name="Kauserud H."/>
        </authorList>
    </citation>
    <scope>NUCLEOTIDE SEQUENCE</scope>
    <source>
        <strain evidence="3">CBHHK182m</strain>
    </source>
</reference>
<dbReference type="AlphaFoldDB" id="A0AAD7H8H7"/>
<gene>
    <name evidence="3" type="ORF">B0H16DRAFT_1477672</name>
</gene>
<dbReference type="EMBL" id="JARKIB010000315">
    <property type="protein sequence ID" value="KAJ7715040.1"/>
    <property type="molecule type" value="Genomic_DNA"/>
</dbReference>